<dbReference type="GO" id="GO:0003676">
    <property type="term" value="F:nucleic acid binding"/>
    <property type="evidence" value="ECO:0007669"/>
    <property type="project" value="InterPro"/>
</dbReference>
<dbReference type="InterPro" id="IPR012337">
    <property type="entry name" value="RNaseH-like_sf"/>
</dbReference>
<dbReference type="EMBL" id="KQ483436">
    <property type="protein sequence ID" value="KYP51592.1"/>
    <property type="molecule type" value="Genomic_DNA"/>
</dbReference>
<evidence type="ECO:0000313" key="5">
    <source>
        <dbReference type="Proteomes" id="UP000075243"/>
    </source>
</evidence>
<dbReference type="Gramene" id="C.cajan_25379.t">
    <property type="protein sequence ID" value="C.cajan_25379.t"/>
    <property type="gene ID" value="C.cajan_25379"/>
</dbReference>
<dbReference type="InterPro" id="IPR036397">
    <property type="entry name" value="RNaseH_sf"/>
</dbReference>
<dbReference type="PANTHER" id="PTHR42648:SF31">
    <property type="entry name" value="RNA-DIRECTED DNA POLYMERASE"/>
    <property type="match status" value="1"/>
</dbReference>
<keyword evidence="1" id="KW-0479">Metal-binding</keyword>
<gene>
    <name evidence="4" type="ORF">KK1_026620</name>
</gene>
<organism evidence="4 5">
    <name type="scientific">Cajanus cajan</name>
    <name type="common">Pigeon pea</name>
    <name type="synonym">Cajanus indicus</name>
    <dbReference type="NCBI Taxonomy" id="3821"/>
    <lineage>
        <taxon>Eukaryota</taxon>
        <taxon>Viridiplantae</taxon>
        <taxon>Streptophyta</taxon>
        <taxon>Embryophyta</taxon>
        <taxon>Tracheophyta</taxon>
        <taxon>Spermatophyta</taxon>
        <taxon>Magnoliopsida</taxon>
        <taxon>eudicotyledons</taxon>
        <taxon>Gunneridae</taxon>
        <taxon>Pentapetalae</taxon>
        <taxon>rosids</taxon>
        <taxon>fabids</taxon>
        <taxon>Fabales</taxon>
        <taxon>Fabaceae</taxon>
        <taxon>Papilionoideae</taxon>
        <taxon>50 kb inversion clade</taxon>
        <taxon>NPAAA clade</taxon>
        <taxon>indigoferoid/millettioid clade</taxon>
        <taxon>Phaseoleae</taxon>
        <taxon>Cajanus</taxon>
    </lineage>
</organism>
<keyword evidence="5" id="KW-1185">Reference proteome</keyword>
<dbReference type="OMA" id="THAVDIF"/>
<dbReference type="AlphaFoldDB" id="A0A151S9X0"/>
<accession>A0A151S9X0</accession>
<dbReference type="InterPro" id="IPR043502">
    <property type="entry name" value="DNA/RNA_pol_sf"/>
</dbReference>
<dbReference type="InterPro" id="IPR001584">
    <property type="entry name" value="Integrase_cat-core"/>
</dbReference>
<evidence type="ECO:0000256" key="2">
    <source>
        <dbReference type="ARBA" id="ARBA00022801"/>
    </source>
</evidence>
<reference evidence="4" key="1">
    <citation type="journal article" date="2012" name="Nat. Biotechnol.">
        <title>Draft genome sequence of pigeonpea (Cajanus cajan), an orphan legume crop of resource-poor farmers.</title>
        <authorList>
            <person name="Varshney R.K."/>
            <person name="Chen W."/>
            <person name="Li Y."/>
            <person name="Bharti A.K."/>
            <person name="Saxena R.K."/>
            <person name="Schlueter J.A."/>
            <person name="Donoghue M.T."/>
            <person name="Azam S."/>
            <person name="Fan G."/>
            <person name="Whaley A.M."/>
            <person name="Farmer A.D."/>
            <person name="Sheridan J."/>
            <person name="Iwata A."/>
            <person name="Tuteja R."/>
            <person name="Penmetsa R.V."/>
            <person name="Wu W."/>
            <person name="Upadhyaya H.D."/>
            <person name="Yang S.P."/>
            <person name="Shah T."/>
            <person name="Saxena K.B."/>
            <person name="Michael T."/>
            <person name="McCombie W.R."/>
            <person name="Yang B."/>
            <person name="Zhang G."/>
            <person name="Yang H."/>
            <person name="Wang J."/>
            <person name="Spillane C."/>
            <person name="Cook D.R."/>
            <person name="May G.D."/>
            <person name="Xu X."/>
            <person name="Jackson S.A."/>
        </authorList>
    </citation>
    <scope>NUCLEOTIDE SEQUENCE [LARGE SCALE GENOMIC DNA]</scope>
</reference>
<protein>
    <submittedName>
        <fullName evidence="4">Copia protein</fullName>
    </submittedName>
</protein>
<sequence length="563" mass="63696">MMQQLQSAMTGLTELQLQQMLSVIQGNESSQSANSKANTANVSSGLSPPKLIIDSGATDHIISSPTLLVNSKENTSLPPVVMPNGDQAPIISTGTLPLITFFPSRCILQDLMTRMTIGLGKQQGGLYYLVAMTSNKSQTLIQSIAAHVTKYFLTVVDEFSRFTWIFFMHHKSETQHLLTNFFSFVKTQFNTNIANIRVDNGREFFSMRDFFTQQGTTYQHSCTYTPQQNGVVERKHRRILASARALRFQAHLPLQFWAECVSTAVHIINRLPTRLLSRQTPFERLYSKIPFYSHIRVFGCLVYATNVHVSHKMCKNISINDQDVSHTHWQEAMKSELDALEANNTWSITTLPPGKQAIGCRWVYQIKCKSDGSLERYKARLVAKGYTQLEGIDYHDTFSPTPKMVTVRCLLTLAVAQHWSLHQLDVHNAFLPGDLFEEIYMSLPPGLQRQGENLICRLNKSLYGLKQASRQWFAKFSTAIQAAGFIQSKADYSLFTCMKGKSFTALLIYVDDILITGNDPIAISSLKQFLHNRFRIKDLGDLKFFLGIEISCSKKGIFISQRK</sequence>
<dbReference type="Gene3D" id="3.30.420.10">
    <property type="entry name" value="Ribonuclease H-like superfamily/Ribonuclease H"/>
    <property type="match status" value="1"/>
</dbReference>
<dbReference type="SUPFAM" id="SSF53098">
    <property type="entry name" value="Ribonuclease H-like"/>
    <property type="match status" value="1"/>
</dbReference>
<dbReference type="InterPro" id="IPR039537">
    <property type="entry name" value="Retrotran_Ty1/copia-like"/>
</dbReference>
<proteinExistence type="predicted"/>
<dbReference type="InterPro" id="IPR013103">
    <property type="entry name" value="RVT_2"/>
</dbReference>
<dbReference type="SUPFAM" id="SSF56672">
    <property type="entry name" value="DNA/RNA polymerases"/>
    <property type="match status" value="1"/>
</dbReference>
<dbReference type="GO" id="GO:0046872">
    <property type="term" value="F:metal ion binding"/>
    <property type="evidence" value="ECO:0007669"/>
    <property type="project" value="UniProtKB-KW"/>
</dbReference>
<dbReference type="GO" id="GO:0015074">
    <property type="term" value="P:DNA integration"/>
    <property type="evidence" value="ECO:0007669"/>
    <property type="project" value="InterPro"/>
</dbReference>
<dbReference type="GO" id="GO:0016787">
    <property type="term" value="F:hydrolase activity"/>
    <property type="evidence" value="ECO:0007669"/>
    <property type="project" value="UniProtKB-KW"/>
</dbReference>
<evidence type="ECO:0000259" key="3">
    <source>
        <dbReference type="PROSITE" id="PS50994"/>
    </source>
</evidence>
<evidence type="ECO:0000256" key="1">
    <source>
        <dbReference type="ARBA" id="ARBA00022723"/>
    </source>
</evidence>
<dbReference type="Pfam" id="PF00665">
    <property type="entry name" value="rve"/>
    <property type="match status" value="1"/>
</dbReference>
<name>A0A151S9X0_CAJCA</name>
<keyword evidence="2" id="KW-0378">Hydrolase</keyword>
<evidence type="ECO:0000313" key="4">
    <source>
        <dbReference type="EMBL" id="KYP51592.1"/>
    </source>
</evidence>
<dbReference type="PANTHER" id="PTHR42648">
    <property type="entry name" value="TRANSPOSASE, PUTATIVE-RELATED"/>
    <property type="match status" value="1"/>
</dbReference>
<dbReference type="PROSITE" id="PS50994">
    <property type="entry name" value="INTEGRASE"/>
    <property type="match status" value="1"/>
</dbReference>
<dbReference type="Pfam" id="PF07727">
    <property type="entry name" value="RVT_2"/>
    <property type="match status" value="1"/>
</dbReference>
<dbReference type="Proteomes" id="UP000075243">
    <property type="component" value="Unassembled WGS sequence"/>
</dbReference>
<feature type="domain" description="Integrase catalytic" evidence="3">
    <location>
        <begin position="119"/>
        <end position="289"/>
    </location>
</feature>